<dbReference type="GO" id="GO:0050163">
    <property type="term" value="F:oxaloacetate tautomerase activity"/>
    <property type="evidence" value="ECO:0007669"/>
    <property type="project" value="UniProtKB-ARBA"/>
</dbReference>
<dbReference type="SUPFAM" id="SSF56529">
    <property type="entry name" value="FAH"/>
    <property type="match status" value="1"/>
</dbReference>
<evidence type="ECO:0000313" key="4">
    <source>
        <dbReference type="EMBL" id="PRT56237.1"/>
    </source>
</evidence>
<accession>A0A2T0FMN7</accession>
<dbReference type="Pfam" id="PF01557">
    <property type="entry name" value="FAA_hydrolase"/>
    <property type="match status" value="1"/>
</dbReference>
<keyword evidence="5" id="KW-1185">Reference proteome</keyword>
<evidence type="ECO:0000256" key="1">
    <source>
        <dbReference type="ARBA" id="ARBA00010211"/>
    </source>
</evidence>
<proteinExistence type="inferred from homology"/>
<dbReference type="GO" id="GO:0016787">
    <property type="term" value="F:hydrolase activity"/>
    <property type="evidence" value="ECO:0007669"/>
    <property type="project" value="UniProtKB-KW"/>
</dbReference>
<dbReference type="GeneID" id="36517605"/>
<gene>
    <name evidence="4" type="ORF">B9G98_03857</name>
</gene>
<reference evidence="4 5" key="1">
    <citation type="submission" date="2017-04" db="EMBL/GenBank/DDBJ databases">
        <title>Genome sequencing of [Candida] sorbophila.</title>
        <authorList>
            <person name="Ahn J.O."/>
        </authorList>
    </citation>
    <scope>NUCLEOTIDE SEQUENCE [LARGE SCALE GENOMIC DNA]</scope>
    <source>
        <strain evidence="4 5">DS02</strain>
    </source>
</reference>
<dbReference type="AlphaFoldDB" id="A0A2T0FMN7"/>
<dbReference type="InterPro" id="IPR036663">
    <property type="entry name" value="Fumarylacetoacetase_C_sf"/>
</dbReference>
<evidence type="ECO:0000313" key="5">
    <source>
        <dbReference type="Proteomes" id="UP000238350"/>
    </source>
</evidence>
<protein>
    <submittedName>
        <fullName evidence="4">Fumarylacetoacetate hydrolase domain-containing protein 2</fullName>
    </submittedName>
</protein>
<dbReference type="Proteomes" id="UP000238350">
    <property type="component" value="Unassembled WGS sequence"/>
</dbReference>
<comment type="caution">
    <text evidence="4">The sequence shown here is derived from an EMBL/GenBank/DDBJ whole genome shotgun (WGS) entry which is preliminary data.</text>
</comment>
<comment type="similarity">
    <text evidence="1">Belongs to the FAH family.</text>
</comment>
<evidence type="ECO:0000256" key="2">
    <source>
        <dbReference type="ARBA" id="ARBA00022723"/>
    </source>
</evidence>
<dbReference type="PANTHER" id="PTHR11820:SF112">
    <property type="entry name" value="FUMARYLACETOACETATE HYDROLASE FAMILY PROTEIN (AFU_ORTHOLOGUE AFUA_1G02370)-RELATED"/>
    <property type="match status" value="1"/>
</dbReference>
<keyword evidence="2" id="KW-0479">Metal-binding</keyword>
<dbReference type="RefSeq" id="XP_024666182.1">
    <property type="nucleotide sequence ID" value="XM_024810414.1"/>
</dbReference>
<dbReference type="Gene3D" id="3.90.850.10">
    <property type="entry name" value="Fumarylacetoacetase-like, C-terminal domain"/>
    <property type="match status" value="1"/>
</dbReference>
<keyword evidence="4" id="KW-0378">Hydrolase</keyword>
<dbReference type="OrthoDB" id="411064at2759"/>
<dbReference type="PANTHER" id="PTHR11820">
    <property type="entry name" value="ACYLPYRUVASE"/>
    <property type="match status" value="1"/>
</dbReference>
<dbReference type="InterPro" id="IPR011234">
    <property type="entry name" value="Fumarylacetoacetase-like_C"/>
</dbReference>
<dbReference type="EMBL" id="NDIQ01000022">
    <property type="protein sequence ID" value="PRT56237.1"/>
    <property type="molecule type" value="Genomic_DNA"/>
</dbReference>
<dbReference type="STRING" id="45607.A0A2T0FMN7"/>
<dbReference type="FunFam" id="3.90.850.10:FF:000002">
    <property type="entry name" value="2-hydroxyhepta-2,4-diene-1,7-dioate isomerase"/>
    <property type="match status" value="1"/>
</dbReference>
<evidence type="ECO:0000259" key="3">
    <source>
        <dbReference type="Pfam" id="PF01557"/>
    </source>
</evidence>
<organism evidence="4 5">
    <name type="scientific">Wickerhamiella sorbophila</name>
    <dbReference type="NCBI Taxonomy" id="45607"/>
    <lineage>
        <taxon>Eukaryota</taxon>
        <taxon>Fungi</taxon>
        <taxon>Dikarya</taxon>
        <taxon>Ascomycota</taxon>
        <taxon>Saccharomycotina</taxon>
        <taxon>Dipodascomycetes</taxon>
        <taxon>Dipodascales</taxon>
        <taxon>Trichomonascaceae</taxon>
        <taxon>Wickerhamiella</taxon>
    </lineage>
</organism>
<dbReference type="GO" id="GO:0046872">
    <property type="term" value="F:metal ion binding"/>
    <property type="evidence" value="ECO:0007669"/>
    <property type="project" value="UniProtKB-KW"/>
</dbReference>
<dbReference type="GO" id="GO:0006107">
    <property type="term" value="P:oxaloacetate metabolic process"/>
    <property type="evidence" value="ECO:0007669"/>
    <property type="project" value="UniProtKB-ARBA"/>
</dbReference>
<sequence>MSQKWSRLIRFISNNGKVYTGDALLVGEETNVNNARHARVIIGNPFGSYTLGKIRVVHELLAPMTLDQVRTIRCLGLNYRTHAHEAGMKEPEYPVLFYKPPTAVGGPRDHIPVPPMAQIEGTIDYEAELVAVIGRQCRYVTESQALEYVAGYTVGNDVSQREWQIKRGGSQWNVGKMFDGWAPIGPAIVAANLLDPVNLKISSSVNGELRQSDSTSNMIFGVAKTISWLSQGCTLMPGDLIFFGTPAGVGMGFKPPRWLANKDVVECSIEGIGTIRNRVHFQDAPPPEPVTLPPFSKKTSRSRKLLSKF</sequence>
<feature type="domain" description="Fumarylacetoacetase-like C-terminal" evidence="3">
    <location>
        <begin position="72"/>
        <end position="279"/>
    </location>
</feature>
<name>A0A2T0FMN7_9ASCO</name>